<gene>
    <name evidence="12" type="primary">fliM</name>
    <name evidence="12" type="ORF">Voc01_047720</name>
</gene>
<dbReference type="InterPro" id="IPR001689">
    <property type="entry name" value="Flag_FliM"/>
</dbReference>
<organism evidence="12 13">
    <name type="scientific">Virgisporangium ochraceum</name>
    <dbReference type="NCBI Taxonomy" id="65505"/>
    <lineage>
        <taxon>Bacteria</taxon>
        <taxon>Bacillati</taxon>
        <taxon>Actinomycetota</taxon>
        <taxon>Actinomycetes</taxon>
        <taxon>Micromonosporales</taxon>
        <taxon>Micromonosporaceae</taxon>
        <taxon>Virgisporangium</taxon>
    </lineage>
</organism>
<dbReference type="AlphaFoldDB" id="A0A8J3ZWQ2"/>
<dbReference type="Proteomes" id="UP000635606">
    <property type="component" value="Unassembled WGS sequence"/>
</dbReference>
<dbReference type="GO" id="GO:0071978">
    <property type="term" value="P:bacterial-type flagellum-dependent swarming motility"/>
    <property type="evidence" value="ECO:0007669"/>
    <property type="project" value="TreeGrafter"/>
</dbReference>
<name>A0A8J3ZWQ2_9ACTN</name>
<evidence type="ECO:0000259" key="11">
    <source>
        <dbReference type="Pfam" id="PF01052"/>
    </source>
</evidence>
<dbReference type="SUPFAM" id="SSF101801">
    <property type="entry name" value="Surface presentation of antigens (SPOA)"/>
    <property type="match status" value="1"/>
</dbReference>
<feature type="domain" description="Flagellar motor switch protein FliN-like C-terminal" evidence="11">
    <location>
        <begin position="243"/>
        <end position="308"/>
    </location>
</feature>
<evidence type="ECO:0000256" key="4">
    <source>
        <dbReference type="ARBA" id="ARBA00021898"/>
    </source>
</evidence>
<evidence type="ECO:0000256" key="8">
    <source>
        <dbReference type="ARBA" id="ARBA00023136"/>
    </source>
</evidence>
<dbReference type="InterPro" id="IPR036429">
    <property type="entry name" value="SpoA-like_sf"/>
</dbReference>
<accession>A0A8J3ZWQ2</accession>
<keyword evidence="12" id="KW-0282">Flagellum</keyword>
<dbReference type="EMBL" id="BOPH01000069">
    <property type="protein sequence ID" value="GIJ69855.1"/>
    <property type="molecule type" value="Genomic_DNA"/>
</dbReference>
<keyword evidence="12" id="KW-0969">Cilium</keyword>
<dbReference type="PRINTS" id="PR00955">
    <property type="entry name" value="FLGMOTORFLIM"/>
</dbReference>
<evidence type="ECO:0000256" key="5">
    <source>
        <dbReference type="ARBA" id="ARBA00022475"/>
    </source>
</evidence>
<comment type="caution">
    <text evidence="12">The sequence shown here is derived from an EMBL/GenBank/DDBJ whole genome shotgun (WGS) entry which is preliminary data.</text>
</comment>
<dbReference type="Gene3D" id="3.40.1550.10">
    <property type="entry name" value="CheC-like"/>
    <property type="match status" value="1"/>
</dbReference>
<dbReference type="GO" id="GO:0050918">
    <property type="term" value="P:positive chemotaxis"/>
    <property type="evidence" value="ECO:0007669"/>
    <property type="project" value="TreeGrafter"/>
</dbReference>
<dbReference type="RefSeq" id="WP_203929776.1">
    <property type="nucleotide sequence ID" value="NZ_BOPH01000069.1"/>
</dbReference>
<keyword evidence="13" id="KW-1185">Reference proteome</keyword>
<evidence type="ECO:0000256" key="3">
    <source>
        <dbReference type="ARBA" id="ARBA00011049"/>
    </source>
</evidence>
<evidence type="ECO:0000313" key="13">
    <source>
        <dbReference type="Proteomes" id="UP000635606"/>
    </source>
</evidence>
<dbReference type="PANTHER" id="PTHR30034:SF6">
    <property type="entry name" value="YOP PROTEINS TRANSLOCATION PROTEIN Q"/>
    <property type="match status" value="1"/>
</dbReference>
<dbReference type="GO" id="GO:0003774">
    <property type="term" value="F:cytoskeletal motor activity"/>
    <property type="evidence" value="ECO:0007669"/>
    <property type="project" value="InterPro"/>
</dbReference>
<dbReference type="InterPro" id="IPR001543">
    <property type="entry name" value="FliN-like_C"/>
</dbReference>
<keyword evidence="12" id="KW-0966">Cell projection</keyword>
<evidence type="ECO:0000256" key="6">
    <source>
        <dbReference type="ARBA" id="ARBA00022500"/>
    </source>
</evidence>
<feature type="compositionally biased region" description="Polar residues" evidence="10">
    <location>
        <begin position="1"/>
        <end position="11"/>
    </location>
</feature>
<dbReference type="Pfam" id="PF02154">
    <property type="entry name" value="FliM"/>
    <property type="match status" value="1"/>
</dbReference>
<dbReference type="Gene3D" id="2.30.330.10">
    <property type="entry name" value="SpoA-like"/>
    <property type="match status" value="1"/>
</dbReference>
<dbReference type="GO" id="GO:0009425">
    <property type="term" value="C:bacterial-type flagellum basal body"/>
    <property type="evidence" value="ECO:0007669"/>
    <property type="project" value="UniProtKB-SubCell"/>
</dbReference>
<dbReference type="PIRSF" id="PIRSF002888">
    <property type="entry name" value="FliM"/>
    <property type="match status" value="1"/>
</dbReference>
<keyword evidence="9" id="KW-0975">Bacterial flagellum</keyword>
<keyword evidence="6" id="KW-0145">Chemotaxis</keyword>
<evidence type="ECO:0000256" key="10">
    <source>
        <dbReference type="SAM" id="MobiDB-lite"/>
    </source>
</evidence>
<dbReference type="CDD" id="cd17908">
    <property type="entry name" value="FliM"/>
    <property type="match status" value="1"/>
</dbReference>
<comment type="subcellular location">
    <subcellularLocation>
        <location evidence="1">Bacterial flagellum basal body</location>
    </subcellularLocation>
    <subcellularLocation>
        <location evidence="2">Cell membrane</location>
        <topology evidence="2">Peripheral membrane protein</topology>
    </subcellularLocation>
</comment>
<dbReference type="SUPFAM" id="SSF103039">
    <property type="entry name" value="CheC-like"/>
    <property type="match status" value="1"/>
</dbReference>
<dbReference type="Pfam" id="PF01052">
    <property type="entry name" value="FliMN_C"/>
    <property type="match status" value="1"/>
</dbReference>
<comment type="similarity">
    <text evidence="3">Belongs to the FliM family.</text>
</comment>
<keyword evidence="5" id="KW-1003">Cell membrane</keyword>
<keyword evidence="8" id="KW-0472">Membrane</keyword>
<feature type="region of interest" description="Disordered" evidence="10">
    <location>
        <begin position="1"/>
        <end position="34"/>
    </location>
</feature>
<evidence type="ECO:0000256" key="2">
    <source>
        <dbReference type="ARBA" id="ARBA00004202"/>
    </source>
</evidence>
<dbReference type="GO" id="GO:0005886">
    <property type="term" value="C:plasma membrane"/>
    <property type="evidence" value="ECO:0007669"/>
    <property type="project" value="UniProtKB-SubCell"/>
</dbReference>
<dbReference type="PANTHER" id="PTHR30034">
    <property type="entry name" value="FLAGELLAR MOTOR SWITCH PROTEIN FLIM"/>
    <property type="match status" value="1"/>
</dbReference>
<protein>
    <recommendedName>
        <fullName evidence="4">Flagellar motor switch protein FliM</fullName>
    </recommendedName>
</protein>
<evidence type="ECO:0000256" key="9">
    <source>
        <dbReference type="ARBA" id="ARBA00023143"/>
    </source>
</evidence>
<evidence type="ECO:0000256" key="1">
    <source>
        <dbReference type="ARBA" id="ARBA00004117"/>
    </source>
</evidence>
<sequence length="315" mass="34249">MSNSAPKTGTRSAGRGNRRAKSAGPEKYDFRRPTKLAREHVRTLQVAYETFARQYTTLLTSTLRAVSQVSLLSIEQVTYDEYIASLNNPTCMFMIEMEPLPGVTIFEFSLTTALAWVDHMLGGPGGKQPQRPLTDIEVPLVNSMLDRVFGELRFAFEHIVELSAPKIVGLEYNPQFAQNAAASDAMIVTSFEMKVGSQECVATICMPFASIFPKLRPDSDGVELTDAQRQARDAALRAMTAGLGSAPVEVSVRFNSVLMTPRDLVTLRPGDIVPLEHPVTSPLAVTSHGVTFAHAVAGSSGNRLACLVVPPPKED</sequence>
<reference evidence="12" key="1">
    <citation type="submission" date="2021-01" db="EMBL/GenBank/DDBJ databases">
        <title>Whole genome shotgun sequence of Virgisporangium ochraceum NBRC 16418.</title>
        <authorList>
            <person name="Komaki H."/>
            <person name="Tamura T."/>
        </authorList>
    </citation>
    <scope>NUCLEOTIDE SEQUENCE</scope>
    <source>
        <strain evidence="12">NBRC 16418</strain>
    </source>
</reference>
<keyword evidence="7" id="KW-0283">Flagellar rotation</keyword>
<evidence type="ECO:0000313" key="12">
    <source>
        <dbReference type="EMBL" id="GIJ69855.1"/>
    </source>
</evidence>
<dbReference type="InterPro" id="IPR028976">
    <property type="entry name" value="CheC-like_sf"/>
</dbReference>
<proteinExistence type="inferred from homology"/>
<feature type="compositionally biased region" description="Basic and acidic residues" evidence="10">
    <location>
        <begin position="24"/>
        <end position="34"/>
    </location>
</feature>
<evidence type="ECO:0000256" key="7">
    <source>
        <dbReference type="ARBA" id="ARBA00022779"/>
    </source>
</evidence>